<protein>
    <recommendedName>
        <fullName evidence="3">AB hydrolase-1 domain-containing protein</fullName>
    </recommendedName>
</protein>
<name>A0ABS1E6U4_9GAMM</name>
<dbReference type="Proteomes" id="UP000738126">
    <property type="component" value="Unassembled WGS sequence"/>
</dbReference>
<evidence type="ECO:0000313" key="5">
    <source>
        <dbReference type="Proteomes" id="UP000738126"/>
    </source>
</evidence>
<evidence type="ECO:0000259" key="3">
    <source>
        <dbReference type="Pfam" id="PF00561"/>
    </source>
</evidence>
<dbReference type="PRINTS" id="PR00412">
    <property type="entry name" value="EPOXHYDRLASE"/>
</dbReference>
<feature type="transmembrane region" description="Helical" evidence="2">
    <location>
        <begin position="33"/>
        <end position="52"/>
    </location>
</feature>
<dbReference type="EMBL" id="NRSH01000044">
    <property type="protein sequence ID" value="MBK1726460.1"/>
    <property type="molecule type" value="Genomic_DNA"/>
</dbReference>
<dbReference type="PANTHER" id="PTHR43689">
    <property type="entry name" value="HYDROLASE"/>
    <property type="match status" value="1"/>
</dbReference>
<dbReference type="SUPFAM" id="SSF53474">
    <property type="entry name" value="alpha/beta-Hydrolases"/>
    <property type="match status" value="1"/>
</dbReference>
<feature type="region of interest" description="Disordered" evidence="1">
    <location>
        <begin position="1"/>
        <end position="25"/>
    </location>
</feature>
<organism evidence="4 5">
    <name type="scientific">Halorhodospira neutriphila</name>
    <dbReference type="NCBI Taxonomy" id="168379"/>
    <lineage>
        <taxon>Bacteria</taxon>
        <taxon>Pseudomonadati</taxon>
        <taxon>Pseudomonadota</taxon>
        <taxon>Gammaproteobacteria</taxon>
        <taxon>Chromatiales</taxon>
        <taxon>Ectothiorhodospiraceae</taxon>
        <taxon>Halorhodospira</taxon>
    </lineage>
</organism>
<keyword evidence="2" id="KW-0812">Transmembrane</keyword>
<reference evidence="4 5" key="1">
    <citation type="journal article" date="2020" name="Microorganisms">
        <title>Osmotic Adaptation and Compatible Solute Biosynthesis of Phototrophic Bacteria as Revealed from Genome Analyses.</title>
        <authorList>
            <person name="Imhoff J.F."/>
            <person name="Rahn T."/>
            <person name="Kunzel S."/>
            <person name="Keller A."/>
            <person name="Neulinger S.C."/>
        </authorList>
    </citation>
    <scope>NUCLEOTIDE SEQUENCE [LARGE SCALE GENOMIC DNA]</scope>
    <source>
        <strain evidence="4 5">DSM 15116</strain>
    </source>
</reference>
<evidence type="ECO:0000256" key="1">
    <source>
        <dbReference type="SAM" id="MobiDB-lite"/>
    </source>
</evidence>
<gene>
    <name evidence="4" type="ORF">CKO13_05385</name>
</gene>
<dbReference type="InterPro" id="IPR000073">
    <property type="entry name" value="AB_hydrolase_1"/>
</dbReference>
<comment type="caution">
    <text evidence="4">The sequence shown here is derived from an EMBL/GenBank/DDBJ whole genome shotgun (WGS) entry which is preliminary data.</text>
</comment>
<dbReference type="InterPro" id="IPR000639">
    <property type="entry name" value="Epox_hydrolase-like"/>
</dbReference>
<keyword evidence="5" id="KW-1185">Reference proteome</keyword>
<dbReference type="PRINTS" id="PR00111">
    <property type="entry name" value="ABHYDROLASE"/>
</dbReference>
<sequence length="360" mass="38969">MALEPPRHGHSPMAPITRPPRPRRGPLRRIGRALAVLLLLGIAAAALLPLLIPTKPLAVESTAQEAATEESRFLEIPFPGTDGLRIHYLAEGPAGDAPASAPGFLLLHGFTFNAFTWRELLPELAAHGRAVAYDQVPYGLSAKPTAAEWSGPSPFTPEAAVDHLLAVQEALGMERTVLVANSVGSAIALNATLRAPGRVAGLVLINPKSVVNRPTLPQWLAETPQLYRLGLWGSRWLGQSTALLEASYHDESRITAADRRFATLHARTPGWDLAWAQVMQRALTNPLERSEDVDRIEAPVLILVSEQDEIVPPEDPRGLAEALPRSRLVTLEDCGHAAQQECPGQVHEAIAAWLAERRAQ</sequence>
<feature type="domain" description="AB hydrolase-1" evidence="3">
    <location>
        <begin position="104"/>
        <end position="339"/>
    </location>
</feature>
<keyword evidence="2" id="KW-0472">Membrane</keyword>
<dbReference type="Gene3D" id="3.40.50.1820">
    <property type="entry name" value="alpha/beta hydrolase"/>
    <property type="match status" value="1"/>
</dbReference>
<dbReference type="Pfam" id="PF00561">
    <property type="entry name" value="Abhydrolase_1"/>
    <property type="match status" value="1"/>
</dbReference>
<dbReference type="InterPro" id="IPR029058">
    <property type="entry name" value="AB_hydrolase_fold"/>
</dbReference>
<proteinExistence type="predicted"/>
<dbReference type="PANTHER" id="PTHR43689:SF8">
    <property type="entry name" value="ALPHA_BETA-HYDROLASES SUPERFAMILY PROTEIN"/>
    <property type="match status" value="1"/>
</dbReference>
<accession>A0ABS1E6U4</accession>
<evidence type="ECO:0000256" key="2">
    <source>
        <dbReference type="SAM" id="Phobius"/>
    </source>
</evidence>
<keyword evidence="2" id="KW-1133">Transmembrane helix</keyword>
<evidence type="ECO:0000313" key="4">
    <source>
        <dbReference type="EMBL" id="MBK1726460.1"/>
    </source>
</evidence>